<dbReference type="Proteomes" id="UP000594464">
    <property type="component" value="Chromosome"/>
</dbReference>
<organism evidence="2 3">
    <name type="scientific">Candidatus Nitrohelix vancouverensis</name>
    <dbReference type="NCBI Taxonomy" id="2705534"/>
    <lineage>
        <taxon>Bacteria</taxon>
        <taxon>Pseudomonadati</taxon>
        <taxon>Nitrospinota/Tectimicrobiota group</taxon>
        <taxon>Nitrospinota</taxon>
        <taxon>Nitrospinia</taxon>
        <taxon>Nitrospinales</taxon>
        <taxon>Nitrospinaceae</taxon>
        <taxon>Candidatus Nitrohelix</taxon>
    </lineage>
</organism>
<feature type="transmembrane region" description="Helical" evidence="1">
    <location>
        <begin position="541"/>
        <end position="562"/>
    </location>
</feature>
<dbReference type="PANTHER" id="PTHR32063">
    <property type="match status" value="1"/>
</dbReference>
<dbReference type="Gene3D" id="1.20.1640.10">
    <property type="entry name" value="Multidrug efflux transporter AcrB transmembrane domain"/>
    <property type="match status" value="2"/>
</dbReference>
<dbReference type="KEGG" id="nva:G3M78_08160"/>
<dbReference type="Gene3D" id="3.30.70.1320">
    <property type="entry name" value="Multidrug efflux transporter AcrB pore domain like"/>
    <property type="match status" value="1"/>
</dbReference>
<feature type="transmembrane region" description="Helical" evidence="1">
    <location>
        <begin position="438"/>
        <end position="458"/>
    </location>
</feature>
<feature type="transmembrane region" description="Helical" evidence="1">
    <location>
        <begin position="366"/>
        <end position="384"/>
    </location>
</feature>
<evidence type="ECO:0000313" key="2">
    <source>
        <dbReference type="EMBL" id="QPJ65365.1"/>
    </source>
</evidence>
<keyword evidence="1" id="KW-0812">Transmembrane</keyword>
<reference evidence="3" key="1">
    <citation type="submission" date="2020-02" db="EMBL/GenBank/DDBJ databases">
        <title>Genomic and physiological characterization of two novel Nitrospinaceae genera.</title>
        <authorList>
            <person name="Mueller A.J."/>
            <person name="Jung M.-Y."/>
            <person name="Strachan C.R."/>
            <person name="Herbold C.W."/>
            <person name="Kirkegaard R.H."/>
            <person name="Daims H."/>
        </authorList>
    </citation>
    <scope>NUCLEOTIDE SEQUENCE [LARGE SCALE GENOMIC DNA]</scope>
</reference>
<feature type="transmembrane region" description="Helical" evidence="1">
    <location>
        <begin position="999"/>
        <end position="1018"/>
    </location>
</feature>
<dbReference type="PRINTS" id="PR00702">
    <property type="entry name" value="ACRIFLAVINRP"/>
</dbReference>
<feature type="transmembrane region" description="Helical" evidence="1">
    <location>
        <begin position="470"/>
        <end position="497"/>
    </location>
</feature>
<dbReference type="GO" id="GO:0042910">
    <property type="term" value="F:xenobiotic transmembrane transporter activity"/>
    <property type="evidence" value="ECO:0007669"/>
    <property type="project" value="TreeGrafter"/>
</dbReference>
<dbReference type="Gene3D" id="3.30.2090.10">
    <property type="entry name" value="Multidrug efflux transporter AcrB TolC docking domain, DN and DC subdomains"/>
    <property type="match status" value="2"/>
</dbReference>
<keyword evidence="1" id="KW-1133">Transmembrane helix</keyword>
<gene>
    <name evidence="2" type="ORF">G3M78_08160</name>
</gene>
<feature type="transmembrane region" description="Helical" evidence="1">
    <location>
        <begin position="1030"/>
        <end position="1056"/>
    </location>
</feature>
<proteinExistence type="predicted"/>
<dbReference type="Gene3D" id="3.30.70.1430">
    <property type="entry name" value="Multidrug efflux transporter AcrB pore domain"/>
    <property type="match status" value="2"/>
</dbReference>
<sequence>MKLIDQSIRNYHTVTVMVILVAVVGYVCFESLPRQLTPTVDKPIIEVKTEYRGLSPNEVERNITRRLEEQLESVEGLKKMTSSSQHGLSTINLEFDWGIDKNIAMIDVNNKLQQVKDLPVLSDKPTLKSVSSDNSNPIMWIIFDKPDPKMPSMDQNKMFQIGEDIVVQHLLRISGVADVWHFGGEEREMRVEFNPYDMARLHLTYREVIDKLSKENQNTRAGFHDETNREYTVRALGEFTQAEEILNTVIKRDGEKTIRVRDFAEVVDGFQRTSSLVRIDGKLSNAFGIIRKAGANVVETCNLAAEGVEALNHELLSRGIPLKLVVVYKDVDYIDEAMRLVKSNLGMGSLLAVLALLLFLGSGRSVLIVALSIPVSLIAVFIVLKLLGRTINVISLAGMAFAVGMVVDNSIVVLENIYRHLTMRKGVFKAAYDGTTEVWGAVLASTLTTLAVFVPIIFIEEEAGQMFKDIAITISASIALSLLVSITVIPTLTTLLIRLKPGEEYKPGLFHRTVFRPLVSVGGVVARAYSAVMARLLARSALGFFGKLGIVGGVGALMWWSVTILPEKDYLPYGNSNMVFMLIEPVAGTPAEENMRFFADYEKEIVAMDDVEHNFLVFSQRFNGGGSIIDPELAGGQRGEVKMALKAGEMGGRIFTIPGYRFAFALQRPIFRSADKTFQVEITGPDIFKLKNIALQMMPQLSALPGVHSVRPEFKFGNPELRFIPKREQAARLNMSMQEIGDIIESLNAGKYLGEFNDQGEPIDFVFVQKKSDARLGLNDYDTLPVWTDSEKMTHLGQLANVEVKAGPSRIDHIEKERAMVLKVQVKKDYPMQNVIDAVGAKVLTPMQRTLEQDYGLGVGGSADELASTERSLLGSFVYAVGFIYLLLVSLFSSFLRPIIVMLTVALAVTGSFLGIVGNNELQRHFILKILNEWNVPNAESMAADWNWITFDILTQLGIVILAGIVVNNAILIVHQMLNNIKSGMEEREALLESCQTRLRPIMMTVISSVFGMIPLAFGEGAGAELYRGMGTALIGGLSISAVFTLFLVPALMSLLMDLGFHTRKEDLVRDSLANPEALPPDSRPA</sequence>
<keyword evidence="1" id="KW-0472">Membrane</keyword>
<evidence type="ECO:0000256" key="1">
    <source>
        <dbReference type="SAM" id="Phobius"/>
    </source>
</evidence>
<protein>
    <submittedName>
        <fullName evidence="2">Efflux RND transporter permease subunit</fullName>
    </submittedName>
</protein>
<feature type="transmembrane region" description="Helical" evidence="1">
    <location>
        <begin position="953"/>
        <end position="978"/>
    </location>
</feature>
<feature type="transmembrane region" description="Helical" evidence="1">
    <location>
        <begin position="873"/>
        <end position="892"/>
    </location>
</feature>
<accession>A0A7T0C2K6</accession>
<feature type="transmembrane region" description="Helical" evidence="1">
    <location>
        <begin position="12"/>
        <end position="29"/>
    </location>
</feature>
<evidence type="ECO:0000313" key="3">
    <source>
        <dbReference type="Proteomes" id="UP000594464"/>
    </source>
</evidence>
<dbReference type="Gene3D" id="3.30.70.1440">
    <property type="entry name" value="Multidrug efflux transporter AcrB pore domain"/>
    <property type="match status" value="1"/>
</dbReference>
<feature type="transmembrane region" description="Helical" evidence="1">
    <location>
        <begin position="396"/>
        <end position="418"/>
    </location>
</feature>
<dbReference type="EMBL" id="CP048620">
    <property type="protein sequence ID" value="QPJ65365.1"/>
    <property type="molecule type" value="Genomic_DNA"/>
</dbReference>
<dbReference type="AlphaFoldDB" id="A0A7T0C2K6"/>
<dbReference type="SUPFAM" id="SSF82714">
    <property type="entry name" value="Multidrug efflux transporter AcrB TolC docking domain, DN and DC subdomains"/>
    <property type="match status" value="2"/>
</dbReference>
<dbReference type="PANTHER" id="PTHR32063:SF0">
    <property type="entry name" value="SWARMING MOTILITY PROTEIN SWRC"/>
    <property type="match status" value="1"/>
</dbReference>
<dbReference type="SUPFAM" id="SSF82693">
    <property type="entry name" value="Multidrug efflux transporter AcrB pore domain, PN1, PN2, PC1 and PC2 subdomains"/>
    <property type="match status" value="2"/>
</dbReference>
<dbReference type="Pfam" id="PF00873">
    <property type="entry name" value="ACR_tran"/>
    <property type="match status" value="2"/>
</dbReference>
<dbReference type="InterPro" id="IPR001036">
    <property type="entry name" value="Acrflvin-R"/>
</dbReference>
<feature type="transmembrane region" description="Helical" evidence="1">
    <location>
        <begin position="343"/>
        <end position="360"/>
    </location>
</feature>
<dbReference type="SUPFAM" id="SSF82866">
    <property type="entry name" value="Multidrug efflux transporter AcrB transmembrane domain"/>
    <property type="match status" value="2"/>
</dbReference>
<name>A0A7T0C2K6_9BACT</name>
<dbReference type="InterPro" id="IPR027463">
    <property type="entry name" value="AcrB_DN_DC_subdom"/>
</dbReference>
<feature type="transmembrane region" description="Helical" evidence="1">
    <location>
        <begin position="899"/>
        <end position="918"/>
    </location>
</feature>
<dbReference type="GO" id="GO:0005886">
    <property type="term" value="C:plasma membrane"/>
    <property type="evidence" value="ECO:0007669"/>
    <property type="project" value="TreeGrafter"/>
</dbReference>